<dbReference type="SUPFAM" id="SSF49785">
    <property type="entry name" value="Galactose-binding domain-like"/>
    <property type="match status" value="1"/>
</dbReference>
<feature type="domain" description="Beta-mannosidase-like galactose-binding" evidence="3">
    <location>
        <begin position="39"/>
        <end position="76"/>
    </location>
</feature>
<dbReference type="Gene3D" id="2.60.120.260">
    <property type="entry name" value="Galactose-binding domain-like"/>
    <property type="match status" value="1"/>
</dbReference>
<keyword evidence="2" id="KW-0732">Signal</keyword>
<dbReference type="Pfam" id="PF22666">
    <property type="entry name" value="Glyco_hydro_2_N2"/>
    <property type="match status" value="1"/>
</dbReference>
<feature type="non-terminal residue" evidence="4">
    <location>
        <position position="76"/>
    </location>
</feature>
<reference evidence="4" key="1">
    <citation type="journal article" date="2019" name="Nat. Med.">
        <title>A library of human gut bacterial isolates paired with longitudinal multiomics data enables mechanistic microbiome research.</title>
        <authorList>
            <person name="Poyet M."/>
            <person name="Groussin M."/>
            <person name="Gibbons S.M."/>
            <person name="Avila-Pacheco J."/>
            <person name="Jiang X."/>
            <person name="Kearney S.M."/>
            <person name="Perrotta A.R."/>
            <person name="Berdy B."/>
            <person name="Zhao S."/>
            <person name="Lieberman T.D."/>
            <person name="Swanson P.K."/>
            <person name="Smith M."/>
            <person name="Roesemann S."/>
            <person name="Alexander J.E."/>
            <person name="Rich S.A."/>
            <person name="Livny J."/>
            <person name="Vlamakis H."/>
            <person name="Clish C."/>
            <person name="Bullock K."/>
            <person name="Deik A."/>
            <person name="Scott J."/>
            <person name="Pierce K.A."/>
            <person name="Xavier R.J."/>
            <person name="Alm E.J."/>
        </authorList>
    </citation>
    <scope>NUCLEOTIDE SEQUENCE</scope>
    <source>
        <strain evidence="4">BIOML-A147</strain>
    </source>
</reference>
<feature type="signal peptide" evidence="2">
    <location>
        <begin position="1"/>
        <end position="24"/>
    </location>
</feature>
<comment type="caution">
    <text evidence="4">The sequence shown here is derived from an EMBL/GenBank/DDBJ whole genome shotgun (WGS) entry which is preliminary data.</text>
</comment>
<organism evidence="4">
    <name type="scientific">Bacteroides ovatus</name>
    <dbReference type="NCBI Taxonomy" id="28116"/>
    <lineage>
        <taxon>Bacteria</taxon>
        <taxon>Pseudomonadati</taxon>
        <taxon>Bacteroidota</taxon>
        <taxon>Bacteroidia</taxon>
        <taxon>Bacteroidales</taxon>
        <taxon>Bacteroidaceae</taxon>
        <taxon>Bacteroides</taxon>
    </lineage>
</organism>
<keyword evidence="1" id="KW-0378">Hydrolase</keyword>
<dbReference type="InterPro" id="IPR054593">
    <property type="entry name" value="Beta-mannosidase-like_N2"/>
</dbReference>
<evidence type="ECO:0000313" key="4">
    <source>
        <dbReference type="EMBL" id="KAA4014625.1"/>
    </source>
</evidence>
<dbReference type="AlphaFoldDB" id="A0A641RCF2"/>
<accession>A0A641RCF2</accession>
<dbReference type="EMBL" id="VWKO01000624">
    <property type="protein sequence ID" value="KAA4014625.1"/>
    <property type="molecule type" value="Genomic_DNA"/>
</dbReference>
<evidence type="ECO:0000259" key="3">
    <source>
        <dbReference type="Pfam" id="PF22666"/>
    </source>
</evidence>
<dbReference type="InterPro" id="IPR008979">
    <property type="entry name" value="Galactose-bd-like_sf"/>
</dbReference>
<evidence type="ECO:0000256" key="1">
    <source>
        <dbReference type="ARBA" id="ARBA00022801"/>
    </source>
</evidence>
<proteinExistence type="predicted"/>
<feature type="chain" id="PRO_5024990504" description="Beta-mannosidase-like galactose-binding domain-containing protein" evidence="2">
    <location>
        <begin position="25"/>
        <end position="76"/>
    </location>
</feature>
<gene>
    <name evidence="4" type="ORF">F3D60_32565</name>
</gene>
<sequence length="76" mass="8361">MINLIGKKAQIACGLLCCCSMAYAQSNDNSEVVVLNTGWEFSQAGTELWQSAQVPGTVHQDLIYHKQIPDPFYGIN</sequence>
<name>A0A641RCF2_BACOV</name>
<evidence type="ECO:0000256" key="2">
    <source>
        <dbReference type="SAM" id="SignalP"/>
    </source>
</evidence>
<protein>
    <recommendedName>
        <fullName evidence="3">Beta-mannosidase-like galactose-binding domain-containing protein</fullName>
    </recommendedName>
</protein>
<dbReference type="GO" id="GO:0004553">
    <property type="term" value="F:hydrolase activity, hydrolyzing O-glycosyl compounds"/>
    <property type="evidence" value="ECO:0007669"/>
    <property type="project" value="UniProtKB-ARBA"/>
</dbReference>